<dbReference type="Proteomes" id="UP000325690">
    <property type="component" value="Unassembled WGS sequence"/>
</dbReference>
<proteinExistence type="predicted"/>
<gene>
    <name evidence="2" type="ORF">MPHL21000_15120</name>
</gene>
<keyword evidence="1" id="KW-0732">Signal</keyword>
<dbReference type="AlphaFoldDB" id="A0A5N5V1Y3"/>
<comment type="caution">
    <text evidence="2">The sequence shown here is derived from an EMBL/GenBank/DDBJ whole genome shotgun (WGS) entry which is preliminary data.</text>
</comment>
<evidence type="ECO:0000313" key="2">
    <source>
        <dbReference type="EMBL" id="KAB7754480.1"/>
    </source>
</evidence>
<evidence type="ECO:0000313" key="3">
    <source>
        <dbReference type="Proteomes" id="UP000325690"/>
    </source>
</evidence>
<accession>A0A5N5V1Y3</accession>
<dbReference type="GeneID" id="74300557"/>
<feature type="chain" id="PRO_5024269909" description="DUF5642 domain-containing protein" evidence="1">
    <location>
        <begin position="33"/>
        <end position="181"/>
    </location>
</feature>
<sequence length="181" mass="18797">MKILRALTQRRAAAALTLALLAVPGLPTVANAVLPEPQRDNAGATDVVDIATDAGNAIVLRPPAGWRISDRGNQAVLRDGDSVVLVRIFDRGDRDPQAVAQRLMRADRVRGISTALDGGTISTADGALSGTTCVAVSENVTGSCAFLADDDVVVSVLALGSPDDPALPIAKLVEPITRDQR</sequence>
<organism evidence="2 3">
    <name type="scientific">Mycolicibacterium phlei DSM 43239 = CCUG 21000</name>
    <dbReference type="NCBI Taxonomy" id="1226750"/>
    <lineage>
        <taxon>Bacteria</taxon>
        <taxon>Bacillati</taxon>
        <taxon>Actinomycetota</taxon>
        <taxon>Actinomycetes</taxon>
        <taxon>Mycobacteriales</taxon>
        <taxon>Mycobacteriaceae</taxon>
        <taxon>Mycolicibacterium</taxon>
    </lineage>
</organism>
<reference evidence="2 3" key="1">
    <citation type="submission" date="2012-10" db="EMBL/GenBank/DDBJ databases">
        <title>The draft sequence of the Mycobacterium pheli genome.</title>
        <authorList>
            <person name="Pettersson B.M.F."/>
            <person name="Das S."/>
            <person name="Dasgupta S."/>
            <person name="Bhattacharya A."/>
            <person name="Kirsebom L.A."/>
        </authorList>
    </citation>
    <scope>NUCLEOTIDE SEQUENCE [LARGE SCALE GENOMIC DNA]</scope>
    <source>
        <strain evidence="2 3">CCUG 21000</strain>
    </source>
</reference>
<name>A0A5N5V1Y3_MYCPH</name>
<dbReference type="RefSeq" id="WP_040636111.1">
    <property type="nucleotide sequence ID" value="NZ_ANBO01000012.1"/>
</dbReference>
<evidence type="ECO:0000256" key="1">
    <source>
        <dbReference type="SAM" id="SignalP"/>
    </source>
</evidence>
<dbReference type="EMBL" id="ANBP01000023">
    <property type="protein sequence ID" value="KAB7754480.1"/>
    <property type="molecule type" value="Genomic_DNA"/>
</dbReference>
<evidence type="ECO:0008006" key="4">
    <source>
        <dbReference type="Google" id="ProtNLM"/>
    </source>
</evidence>
<keyword evidence="3" id="KW-1185">Reference proteome</keyword>
<feature type="signal peptide" evidence="1">
    <location>
        <begin position="1"/>
        <end position="32"/>
    </location>
</feature>
<protein>
    <recommendedName>
        <fullName evidence="4">DUF5642 domain-containing protein</fullName>
    </recommendedName>
</protein>